<feature type="region of interest" description="Disordered" evidence="1">
    <location>
        <begin position="1"/>
        <end position="28"/>
    </location>
</feature>
<evidence type="ECO:0000313" key="2">
    <source>
        <dbReference type="EMBL" id="KAK3087266.1"/>
    </source>
</evidence>
<name>A0AA89BQA1_PINIB</name>
<evidence type="ECO:0008006" key="4">
    <source>
        <dbReference type="Google" id="ProtNLM"/>
    </source>
</evidence>
<feature type="compositionally biased region" description="Acidic residues" evidence="1">
    <location>
        <begin position="421"/>
        <end position="436"/>
    </location>
</feature>
<dbReference type="Proteomes" id="UP001186944">
    <property type="component" value="Unassembled WGS sequence"/>
</dbReference>
<evidence type="ECO:0000313" key="3">
    <source>
        <dbReference type="Proteomes" id="UP001186944"/>
    </source>
</evidence>
<dbReference type="EMBL" id="VSWD01000011">
    <property type="protein sequence ID" value="KAK3087266.1"/>
    <property type="molecule type" value="Genomic_DNA"/>
</dbReference>
<gene>
    <name evidence="2" type="ORF">FSP39_003827</name>
</gene>
<evidence type="ECO:0000256" key="1">
    <source>
        <dbReference type="SAM" id="MobiDB-lite"/>
    </source>
</evidence>
<organism evidence="2 3">
    <name type="scientific">Pinctada imbricata</name>
    <name type="common">Atlantic pearl-oyster</name>
    <name type="synonym">Pinctada martensii</name>
    <dbReference type="NCBI Taxonomy" id="66713"/>
    <lineage>
        <taxon>Eukaryota</taxon>
        <taxon>Metazoa</taxon>
        <taxon>Spiralia</taxon>
        <taxon>Lophotrochozoa</taxon>
        <taxon>Mollusca</taxon>
        <taxon>Bivalvia</taxon>
        <taxon>Autobranchia</taxon>
        <taxon>Pteriomorphia</taxon>
        <taxon>Pterioida</taxon>
        <taxon>Pterioidea</taxon>
        <taxon>Pteriidae</taxon>
        <taxon>Pinctada</taxon>
    </lineage>
</organism>
<sequence>MFLSQRQRKQLLVEPPSHSSSSSLEMRSSDRSVPDWTLTAEHMDLLGISRESLVDMERFIERRVRATPARSVRTSLAIFLMKMRGGESNKVLSTLFYVSKSSVRRCIRSVRSALMSGEFVRENLGLQHITREKIIRDHTREITKTLFSEDPDRQVILVLDGTYIYINKSGNFKFQRQSFSLHKGRPLVKPMVIVSTTGYFISVIRWVVESANSRIKQWTYLSRILPSHQISYIGDFVRIVCAVSNRYLKPLSSKIRPSNVRCYTNRLKDNVEENHLDRRTACLRPVKDVENFPLLDEEELRSLTCGTYQLRLSPNYVQGHLEGDCAINIHQEEPRLLRVRLQSRHVSSRTYQLWIRYDEANVVAWYCKCRAGARVAGICAYVAAIVWYIGFARHRHQDQGIGVRNWGEYVEDAANMPLPIDESDSDDSGEASDTEE</sequence>
<comment type="caution">
    <text evidence="2">The sequence shown here is derived from an EMBL/GenBank/DDBJ whole genome shotgun (WGS) entry which is preliminary data.</text>
</comment>
<feature type="compositionally biased region" description="Low complexity" evidence="1">
    <location>
        <begin position="17"/>
        <end position="26"/>
    </location>
</feature>
<protein>
    <recommendedName>
        <fullName evidence="4">DDE Tnp4 domain-containing protein</fullName>
    </recommendedName>
</protein>
<keyword evidence="3" id="KW-1185">Reference proteome</keyword>
<feature type="region of interest" description="Disordered" evidence="1">
    <location>
        <begin position="417"/>
        <end position="436"/>
    </location>
</feature>
<dbReference type="AlphaFoldDB" id="A0AA89BQA1"/>
<proteinExistence type="predicted"/>
<reference evidence="2" key="1">
    <citation type="submission" date="2019-08" db="EMBL/GenBank/DDBJ databases">
        <title>The improved chromosome-level genome for the pearl oyster Pinctada fucata martensii using PacBio sequencing and Hi-C.</title>
        <authorList>
            <person name="Zheng Z."/>
        </authorList>
    </citation>
    <scope>NUCLEOTIDE SEQUENCE</scope>
    <source>
        <strain evidence="2">ZZ-2019</strain>
        <tissue evidence="2">Adductor muscle</tissue>
    </source>
</reference>
<accession>A0AA89BQA1</accession>